<dbReference type="EMBL" id="JAEMHK010000020">
    <property type="protein sequence ID" value="MBJ6802531.1"/>
    <property type="molecule type" value="Genomic_DNA"/>
</dbReference>
<dbReference type="Proteomes" id="UP000641025">
    <property type="component" value="Unassembled WGS sequence"/>
</dbReference>
<sequence>MQWHHLTLSAGEIAAGRTTAIQEAFTALFRSAGGPRTMALFRKEAPEGGVDLYFTPECQLHAWPLLQECGATPCAPPSLAGLELLVGHNEITYYLTT</sequence>
<proteinExistence type="predicted"/>
<name>A0ABS0YX22_9BACT</name>
<comment type="caution">
    <text evidence="1">The sequence shown here is derived from an EMBL/GenBank/DDBJ whole genome shotgun (WGS) entry which is preliminary data.</text>
</comment>
<organism evidence="1 2">
    <name type="scientific">Geomonas propionica</name>
    <dbReference type="NCBI Taxonomy" id="2798582"/>
    <lineage>
        <taxon>Bacteria</taxon>
        <taxon>Pseudomonadati</taxon>
        <taxon>Thermodesulfobacteriota</taxon>
        <taxon>Desulfuromonadia</taxon>
        <taxon>Geobacterales</taxon>
        <taxon>Geobacteraceae</taxon>
        <taxon>Geomonas</taxon>
    </lineage>
</organism>
<accession>A0ABS0YX22</accession>
<gene>
    <name evidence="1" type="ORF">JFN90_20575</name>
</gene>
<evidence type="ECO:0000313" key="1">
    <source>
        <dbReference type="EMBL" id="MBJ6802531.1"/>
    </source>
</evidence>
<keyword evidence="2" id="KW-1185">Reference proteome</keyword>
<reference evidence="1 2" key="1">
    <citation type="submission" date="2020-12" db="EMBL/GenBank/DDBJ databases">
        <title>Geomonas sp. Red259, isolated from paddy soil.</title>
        <authorList>
            <person name="Xu Z."/>
            <person name="Zhang Z."/>
            <person name="Masuda Y."/>
            <person name="Itoh H."/>
            <person name="Senoo K."/>
        </authorList>
    </citation>
    <scope>NUCLEOTIDE SEQUENCE [LARGE SCALE GENOMIC DNA]</scope>
    <source>
        <strain evidence="1 2">Red259</strain>
    </source>
</reference>
<evidence type="ECO:0000313" key="2">
    <source>
        <dbReference type="Proteomes" id="UP000641025"/>
    </source>
</evidence>
<protein>
    <submittedName>
        <fullName evidence="1">Uncharacterized protein</fullName>
    </submittedName>
</protein>